<dbReference type="InterPro" id="IPR011008">
    <property type="entry name" value="Dimeric_a/b-barrel"/>
</dbReference>
<dbReference type="InterPro" id="IPR011991">
    <property type="entry name" value="ArsR-like_HTH"/>
</dbReference>
<reference evidence="5" key="1">
    <citation type="submission" date="2020-10" db="EMBL/GenBank/DDBJ databases">
        <title>Bacterium isolated from coastal waters sediment.</title>
        <authorList>
            <person name="Chen R.-J."/>
            <person name="Lu D.-C."/>
            <person name="Zhu K.-L."/>
            <person name="Du Z.-J."/>
        </authorList>
    </citation>
    <scope>NUCLEOTIDE SEQUENCE</scope>
    <source>
        <strain evidence="5">N1Y112</strain>
    </source>
</reference>
<organism evidence="5 6">
    <name type="scientific">Pontibacterium sinense</name>
    <dbReference type="NCBI Taxonomy" id="2781979"/>
    <lineage>
        <taxon>Bacteria</taxon>
        <taxon>Pseudomonadati</taxon>
        <taxon>Pseudomonadota</taxon>
        <taxon>Gammaproteobacteria</taxon>
        <taxon>Oceanospirillales</taxon>
        <taxon>Oceanospirillaceae</taxon>
        <taxon>Pontibacterium</taxon>
    </lineage>
</organism>
<dbReference type="EMBL" id="JADEYS010000014">
    <property type="protein sequence ID" value="MBE9398347.1"/>
    <property type="molecule type" value="Genomic_DNA"/>
</dbReference>
<dbReference type="SUPFAM" id="SSF46785">
    <property type="entry name" value="Winged helix' DNA-binding domain"/>
    <property type="match status" value="1"/>
</dbReference>
<evidence type="ECO:0000313" key="5">
    <source>
        <dbReference type="EMBL" id="MBE9398347.1"/>
    </source>
</evidence>
<dbReference type="InterPro" id="IPR019885">
    <property type="entry name" value="Tscrpt_reg_HTH_AsnC-type_CS"/>
</dbReference>
<dbReference type="SUPFAM" id="SSF54909">
    <property type="entry name" value="Dimeric alpha+beta barrel"/>
    <property type="match status" value="1"/>
</dbReference>
<dbReference type="GO" id="GO:0043565">
    <property type="term" value="F:sequence-specific DNA binding"/>
    <property type="evidence" value="ECO:0007669"/>
    <property type="project" value="InterPro"/>
</dbReference>
<gene>
    <name evidence="5" type="ORF">IOQ59_13880</name>
</gene>
<keyword evidence="1" id="KW-0805">Transcription regulation</keyword>
<comment type="caution">
    <text evidence="5">The sequence shown here is derived from an EMBL/GenBank/DDBJ whole genome shotgun (WGS) entry which is preliminary data.</text>
</comment>
<dbReference type="SMART" id="SM00344">
    <property type="entry name" value="HTH_ASNC"/>
    <property type="match status" value="1"/>
</dbReference>
<keyword evidence="2" id="KW-0238">DNA-binding</keyword>
<dbReference type="Pfam" id="PF13412">
    <property type="entry name" value="HTH_24"/>
    <property type="match status" value="1"/>
</dbReference>
<sequence>MDKLDRIDRRILELLQKDARISIAELADAVGLSQTPCGRRIKQLEAKGLIAKQIVVLDQKKIGLPMSILVQISLDKQTKDKLKTFEDAVALIPEVMECYLITGSQSDYLLKVVTRDLDHYQQLLLDHLTVIEGVNSIITNFIMRQPINKTAYNLDHLSK</sequence>
<feature type="domain" description="HTH asnC-type" evidence="4">
    <location>
        <begin position="4"/>
        <end position="65"/>
    </location>
</feature>
<dbReference type="AlphaFoldDB" id="A0A8J7FE21"/>
<dbReference type="InterPro" id="IPR036388">
    <property type="entry name" value="WH-like_DNA-bd_sf"/>
</dbReference>
<dbReference type="GO" id="GO:0043200">
    <property type="term" value="P:response to amino acid"/>
    <property type="evidence" value="ECO:0007669"/>
    <property type="project" value="TreeGrafter"/>
</dbReference>
<dbReference type="GO" id="GO:0006355">
    <property type="term" value="P:regulation of DNA-templated transcription"/>
    <property type="evidence" value="ECO:0007669"/>
    <property type="project" value="UniProtKB-ARBA"/>
</dbReference>
<evidence type="ECO:0000256" key="2">
    <source>
        <dbReference type="ARBA" id="ARBA00023125"/>
    </source>
</evidence>
<dbReference type="InterPro" id="IPR000485">
    <property type="entry name" value="AsnC-type_HTH_dom"/>
</dbReference>
<dbReference type="InterPro" id="IPR036390">
    <property type="entry name" value="WH_DNA-bd_sf"/>
</dbReference>
<accession>A0A8J7FE21</accession>
<dbReference type="Proteomes" id="UP000640333">
    <property type="component" value="Unassembled WGS sequence"/>
</dbReference>
<dbReference type="PANTHER" id="PTHR30154">
    <property type="entry name" value="LEUCINE-RESPONSIVE REGULATORY PROTEIN"/>
    <property type="match status" value="1"/>
</dbReference>
<proteinExistence type="predicted"/>
<dbReference type="PROSITE" id="PS00519">
    <property type="entry name" value="HTH_ASNC_1"/>
    <property type="match status" value="1"/>
</dbReference>
<dbReference type="Gene3D" id="3.30.70.920">
    <property type="match status" value="1"/>
</dbReference>
<dbReference type="GO" id="GO:0005829">
    <property type="term" value="C:cytosol"/>
    <property type="evidence" value="ECO:0007669"/>
    <property type="project" value="TreeGrafter"/>
</dbReference>
<evidence type="ECO:0000256" key="3">
    <source>
        <dbReference type="ARBA" id="ARBA00023163"/>
    </source>
</evidence>
<protein>
    <submittedName>
        <fullName evidence="5">Lrp/AsnC family transcriptional regulator</fullName>
    </submittedName>
</protein>
<dbReference type="PANTHER" id="PTHR30154:SF34">
    <property type="entry name" value="TRANSCRIPTIONAL REGULATOR AZLB"/>
    <property type="match status" value="1"/>
</dbReference>
<dbReference type="RefSeq" id="WP_193953984.1">
    <property type="nucleotide sequence ID" value="NZ_JADEYS010000014.1"/>
</dbReference>
<dbReference type="InterPro" id="IPR019887">
    <property type="entry name" value="Tscrpt_reg_AsnC/Lrp_C"/>
</dbReference>
<name>A0A8J7FE21_9GAMM</name>
<dbReference type="PRINTS" id="PR00033">
    <property type="entry name" value="HTHASNC"/>
</dbReference>
<dbReference type="Gene3D" id="1.10.10.10">
    <property type="entry name" value="Winged helix-like DNA-binding domain superfamily/Winged helix DNA-binding domain"/>
    <property type="match status" value="1"/>
</dbReference>
<keyword evidence="6" id="KW-1185">Reference proteome</keyword>
<evidence type="ECO:0000256" key="1">
    <source>
        <dbReference type="ARBA" id="ARBA00023015"/>
    </source>
</evidence>
<keyword evidence="3" id="KW-0804">Transcription</keyword>
<dbReference type="Pfam" id="PF01037">
    <property type="entry name" value="AsnC_trans_reg"/>
    <property type="match status" value="1"/>
</dbReference>
<evidence type="ECO:0000259" key="4">
    <source>
        <dbReference type="PROSITE" id="PS50956"/>
    </source>
</evidence>
<evidence type="ECO:0000313" key="6">
    <source>
        <dbReference type="Proteomes" id="UP000640333"/>
    </source>
</evidence>
<dbReference type="PROSITE" id="PS50956">
    <property type="entry name" value="HTH_ASNC_2"/>
    <property type="match status" value="1"/>
</dbReference>
<dbReference type="CDD" id="cd00090">
    <property type="entry name" value="HTH_ARSR"/>
    <property type="match status" value="1"/>
</dbReference>
<dbReference type="InterPro" id="IPR019888">
    <property type="entry name" value="Tscrpt_reg_AsnC-like"/>
</dbReference>